<evidence type="ECO:0000313" key="1">
    <source>
        <dbReference type="EMBL" id="MBA4642400.1"/>
    </source>
</evidence>
<reference evidence="1" key="2">
    <citation type="submission" date="2020-07" db="EMBL/GenBank/DDBJ databases">
        <authorList>
            <person name="Vera ALvarez R."/>
            <person name="Arias-Moreno D.M."/>
            <person name="Jimenez-Jacinto V."/>
            <person name="Jimenez-Bremont J.F."/>
            <person name="Swaminathan K."/>
            <person name="Moose S.P."/>
            <person name="Guerrero-Gonzalez M.L."/>
            <person name="Marino-Ramirez L."/>
            <person name="Landsman D."/>
            <person name="Rodriguez-Kessler M."/>
            <person name="Delgado-Sanchez P."/>
        </authorList>
    </citation>
    <scope>NUCLEOTIDE SEQUENCE</scope>
    <source>
        <tissue evidence="1">Cladode</tissue>
    </source>
</reference>
<name>A0A7C9DFZ6_OPUST</name>
<organism evidence="1">
    <name type="scientific">Opuntia streptacantha</name>
    <name type="common">Prickly pear cactus</name>
    <name type="synonym">Opuntia cardona</name>
    <dbReference type="NCBI Taxonomy" id="393608"/>
    <lineage>
        <taxon>Eukaryota</taxon>
        <taxon>Viridiplantae</taxon>
        <taxon>Streptophyta</taxon>
        <taxon>Embryophyta</taxon>
        <taxon>Tracheophyta</taxon>
        <taxon>Spermatophyta</taxon>
        <taxon>Magnoliopsida</taxon>
        <taxon>eudicotyledons</taxon>
        <taxon>Gunneridae</taxon>
        <taxon>Pentapetalae</taxon>
        <taxon>Caryophyllales</taxon>
        <taxon>Cactineae</taxon>
        <taxon>Cactaceae</taxon>
        <taxon>Opuntioideae</taxon>
        <taxon>Opuntia</taxon>
    </lineage>
</organism>
<protein>
    <submittedName>
        <fullName evidence="1">Uncharacterized protein</fullName>
    </submittedName>
</protein>
<accession>A0A7C9DFZ6</accession>
<sequence length="127" mass="14024">MLKQKDHTPAAVMKLDAMRLRSGWPRSKNPPVSKLRSSSSNDGVFLLTLLPPPPPSMVVMLLLMLLTHLMKLAKLLLEMDVGLLSQHKLKEARKTYACKNGDIKDGEAPKPRRVDTCCFAAFIAATA</sequence>
<dbReference type="AlphaFoldDB" id="A0A7C9DFZ6"/>
<reference evidence="1" key="1">
    <citation type="journal article" date="2013" name="J. Plant Res.">
        <title>Effect of fungi and light on seed germination of three Opuntia species from semiarid lands of central Mexico.</title>
        <authorList>
            <person name="Delgado-Sanchez P."/>
            <person name="Jimenez-Bremont J.F."/>
            <person name="Guerrero-Gonzalez Mde L."/>
            <person name="Flores J."/>
        </authorList>
    </citation>
    <scope>NUCLEOTIDE SEQUENCE</scope>
    <source>
        <tissue evidence="1">Cladode</tissue>
    </source>
</reference>
<proteinExistence type="predicted"/>
<dbReference type="EMBL" id="GISG01128336">
    <property type="protein sequence ID" value="MBA4642400.1"/>
    <property type="molecule type" value="Transcribed_RNA"/>
</dbReference>